<protein>
    <submittedName>
        <fullName evidence="1">Uncharacterized protein</fullName>
    </submittedName>
</protein>
<organism evidence="1 2">
    <name type="scientific">Fusarium venenatum</name>
    <dbReference type="NCBI Taxonomy" id="56646"/>
    <lineage>
        <taxon>Eukaryota</taxon>
        <taxon>Fungi</taxon>
        <taxon>Dikarya</taxon>
        <taxon>Ascomycota</taxon>
        <taxon>Pezizomycotina</taxon>
        <taxon>Sordariomycetes</taxon>
        <taxon>Hypocreomycetidae</taxon>
        <taxon>Hypocreales</taxon>
        <taxon>Nectriaceae</taxon>
        <taxon>Fusarium</taxon>
    </lineage>
</organism>
<dbReference type="Proteomes" id="UP000245910">
    <property type="component" value="Chromosome III"/>
</dbReference>
<proteinExistence type="predicted"/>
<name>A0A2L2TQL0_9HYPO</name>
<dbReference type="AlphaFoldDB" id="A0A2L2TQL0"/>
<dbReference type="GeneID" id="37262637"/>
<accession>A0A2L2TQL0</accession>
<dbReference type="RefSeq" id="XP_025594637.1">
    <property type="nucleotide sequence ID" value="XM_025726104.1"/>
</dbReference>
<evidence type="ECO:0000313" key="1">
    <source>
        <dbReference type="EMBL" id="CEI70923.1"/>
    </source>
</evidence>
<sequence length="147" mass="16343">MAIPYVAQDENLNGYKDKILILTTYEPTVPIALGIGAGGKIQQHIEADTNDLRIWDVNSSRIINVQLLDARSFRLVTGYAPPETPVTADMYAEIGLTFFKLWSDEHRAVNNIFGDWNNLVGAAQVVMRNAKKGNGLSSTDITEYKEE</sequence>
<dbReference type="EMBL" id="LN649231">
    <property type="protein sequence ID" value="CEI70923.1"/>
    <property type="molecule type" value="Genomic_DNA"/>
</dbReference>
<keyword evidence="2" id="KW-1185">Reference proteome</keyword>
<reference evidence="2" key="1">
    <citation type="submission" date="2014-10" db="EMBL/GenBank/DDBJ databases">
        <authorList>
            <person name="King R."/>
        </authorList>
    </citation>
    <scope>NUCLEOTIDE SEQUENCE [LARGE SCALE GENOMIC DNA]</scope>
    <source>
        <strain evidence="2">A3/5</strain>
    </source>
</reference>
<evidence type="ECO:0000313" key="2">
    <source>
        <dbReference type="Proteomes" id="UP000245910"/>
    </source>
</evidence>
<dbReference type="STRING" id="56646.A0A2L2TQL0"/>
<dbReference type="KEGG" id="fvn:FVRRES_11000"/>